<feature type="compositionally biased region" description="Polar residues" evidence="1">
    <location>
        <begin position="444"/>
        <end position="453"/>
    </location>
</feature>
<dbReference type="AlphaFoldDB" id="A0A8J2WL97"/>
<feature type="region of interest" description="Disordered" evidence="1">
    <location>
        <begin position="396"/>
        <end position="461"/>
    </location>
</feature>
<evidence type="ECO:0000313" key="4">
    <source>
        <dbReference type="Proteomes" id="UP000789390"/>
    </source>
</evidence>
<comment type="caution">
    <text evidence="3">The sequence shown here is derived from an EMBL/GenBank/DDBJ whole genome shotgun (WGS) entry which is preliminary data.</text>
</comment>
<dbReference type="Proteomes" id="UP000789390">
    <property type="component" value="Unassembled WGS sequence"/>
</dbReference>
<feature type="compositionally biased region" description="Polar residues" evidence="1">
    <location>
        <begin position="263"/>
        <end position="274"/>
    </location>
</feature>
<accession>A0A8J2WL97</accession>
<feature type="chain" id="PRO_5035201613" evidence="2">
    <location>
        <begin position="21"/>
        <end position="612"/>
    </location>
</feature>
<feature type="region of interest" description="Disordered" evidence="1">
    <location>
        <begin position="253"/>
        <end position="274"/>
    </location>
</feature>
<dbReference type="EMBL" id="CAKKLH010000104">
    <property type="protein sequence ID" value="CAH0103227.1"/>
    <property type="molecule type" value="Genomic_DNA"/>
</dbReference>
<proteinExistence type="predicted"/>
<evidence type="ECO:0000256" key="1">
    <source>
        <dbReference type="SAM" id="MobiDB-lite"/>
    </source>
</evidence>
<reference evidence="3" key="1">
    <citation type="submission" date="2021-11" db="EMBL/GenBank/DDBJ databases">
        <authorList>
            <person name="Schell T."/>
        </authorList>
    </citation>
    <scope>NUCLEOTIDE SEQUENCE</scope>
    <source>
        <strain evidence="3">M5</strain>
    </source>
</reference>
<feature type="compositionally biased region" description="Pro residues" evidence="1">
    <location>
        <begin position="411"/>
        <end position="420"/>
    </location>
</feature>
<feature type="signal peptide" evidence="2">
    <location>
        <begin position="1"/>
        <end position="20"/>
    </location>
</feature>
<feature type="region of interest" description="Disordered" evidence="1">
    <location>
        <begin position="127"/>
        <end position="146"/>
    </location>
</feature>
<name>A0A8J2WL97_9CRUS</name>
<evidence type="ECO:0000256" key="2">
    <source>
        <dbReference type="SAM" id="SignalP"/>
    </source>
</evidence>
<keyword evidence="4" id="KW-1185">Reference proteome</keyword>
<feature type="compositionally biased region" description="Low complexity" evidence="1">
    <location>
        <begin position="78"/>
        <end position="90"/>
    </location>
</feature>
<feature type="region of interest" description="Disordered" evidence="1">
    <location>
        <begin position="70"/>
        <end position="102"/>
    </location>
</feature>
<evidence type="ECO:0000313" key="3">
    <source>
        <dbReference type="EMBL" id="CAH0103227.1"/>
    </source>
</evidence>
<sequence length="612" mass="67407">MRRVFAVFLLSIFAFSALSAVPVDIQVSVNPNLPVALYKGPATYRRDSRGRPFKSIIVTSSKLFGIGNSAGSNSVRDSSTSSSTTSTTTTPSPPPRSSLNNVGQRLKPFIVTSRPFGFANSASNFVRDSSTASPTTTSTTTPSPLIDKATPTIPFFSISCTVGSSCSQIISARQTQTVKPTFKPYTKEEINKFKGTLGSRFPPKVASSTLTSEMPDISATTTTTEKPSTEKLTNLWRIRTTLPSNPATNILYSSPLSSTTTTRPVQNKPSSNWSSRWKWPTHIGSVASEDHKQDEFESNNQRVETVTSEPITPVVKSSPQVALRHPTNFSEYSIRTNTYSVKPYTTKEKNDYSKENYPIHRPEEIAKLPVATAGNNNGNWLSLLAASLTVLQNQNQNLNPSQRPQPQQTKIPPPPLPLSSPFPQKTVSKPVKRPNPTVAPIQQDRWNSPVSTNAEEENSLSWPEKASGLTGYSISLPENDQDYHRHEVISSKGNKISLITGSSTRNKQTHKPVKAVQSNQYNAYRDNLPPEVSVSSHVIGLRVKPKSLGGTTFIENVQGATIETDGENVNLSDLIMKHDLPPRRARFLPYTQRSFVSYDDKFGWRPVRFPNP</sequence>
<organism evidence="3 4">
    <name type="scientific">Daphnia galeata</name>
    <dbReference type="NCBI Taxonomy" id="27404"/>
    <lineage>
        <taxon>Eukaryota</taxon>
        <taxon>Metazoa</taxon>
        <taxon>Ecdysozoa</taxon>
        <taxon>Arthropoda</taxon>
        <taxon>Crustacea</taxon>
        <taxon>Branchiopoda</taxon>
        <taxon>Diplostraca</taxon>
        <taxon>Cladocera</taxon>
        <taxon>Anomopoda</taxon>
        <taxon>Daphniidae</taxon>
        <taxon>Daphnia</taxon>
    </lineage>
</organism>
<feature type="compositionally biased region" description="Low complexity" evidence="1">
    <location>
        <begin position="253"/>
        <end position="262"/>
    </location>
</feature>
<gene>
    <name evidence="3" type="ORF">DGAL_LOCUS5761</name>
</gene>
<feature type="compositionally biased region" description="Low complexity" evidence="1">
    <location>
        <begin position="129"/>
        <end position="144"/>
    </location>
</feature>
<keyword evidence="2" id="KW-0732">Signal</keyword>
<dbReference type="OrthoDB" id="6358760at2759"/>
<protein>
    <submittedName>
        <fullName evidence="3">Uncharacterized protein</fullName>
    </submittedName>
</protein>
<feature type="compositionally biased region" description="Low complexity" evidence="1">
    <location>
        <begin position="396"/>
        <end position="410"/>
    </location>
</feature>